<organism evidence="6 7">
    <name type="scientific">Zostera marina</name>
    <name type="common">Eelgrass</name>
    <dbReference type="NCBI Taxonomy" id="29655"/>
    <lineage>
        <taxon>Eukaryota</taxon>
        <taxon>Viridiplantae</taxon>
        <taxon>Streptophyta</taxon>
        <taxon>Embryophyta</taxon>
        <taxon>Tracheophyta</taxon>
        <taxon>Spermatophyta</taxon>
        <taxon>Magnoliopsida</taxon>
        <taxon>Liliopsida</taxon>
        <taxon>Zosteraceae</taxon>
        <taxon>Zostera</taxon>
    </lineage>
</organism>
<dbReference type="Gene3D" id="2.60.40.790">
    <property type="match status" value="1"/>
</dbReference>
<feature type="compositionally biased region" description="Basic and acidic residues" evidence="3">
    <location>
        <begin position="156"/>
        <end position="168"/>
    </location>
</feature>
<feature type="compositionally biased region" description="Basic and acidic residues" evidence="3">
    <location>
        <begin position="252"/>
        <end position="262"/>
    </location>
</feature>
<feature type="region of interest" description="Disordered" evidence="3">
    <location>
        <begin position="252"/>
        <end position="465"/>
    </location>
</feature>
<dbReference type="InterPro" id="IPR002068">
    <property type="entry name" value="A-crystallin/Hsp20_dom"/>
</dbReference>
<dbReference type="Proteomes" id="UP000036987">
    <property type="component" value="Unassembled WGS sequence"/>
</dbReference>
<comment type="similarity">
    <text evidence="1 2">Belongs to the small heat shock protein (HSP20) family.</text>
</comment>
<dbReference type="OrthoDB" id="1920188at2759"/>
<protein>
    <recommendedName>
        <fullName evidence="5">SHSP domain-containing protein</fullName>
    </recommendedName>
</protein>
<evidence type="ECO:0000259" key="5">
    <source>
        <dbReference type="PROSITE" id="PS01031"/>
    </source>
</evidence>
<feature type="compositionally biased region" description="Acidic residues" evidence="3">
    <location>
        <begin position="201"/>
        <end position="221"/>
    </location>
</feature>
<comment type="caution">
    <text evidence="6">The sequence shown here is derived from an EMBL/GenBank/DDBJ whole genome shotgun (WGS) entry which is preliminary data.</text>
</comment>
<dbReference type="CDD" id="cd06464">
    <property type="entry name" value="ACD_sHsps-like"/>
    <property type="match status" value="1"/>
</dbReference>
<evidence type="ECO:0000256" key="1">
    <source>
        <dbReference type="PROSITE-ProRule" id="PRU00285"/>
    </source>
</evidence>
<name>A0A0K9P5M6_ZOSMR</name>
<dbReference type="EMBL" id="LFYR01001163">
    <property type="protein sequence ID" value="KMZ64326.1"/>
    <property type="molecule type" value="Genomic_DNA"/>
</dbReference>
<evidence type="ECO:0000256" key="4">
    <source>
        <dbReference type="SAM" id="Phobius"/>
    </source>
</evidence>
<keyword evidence="4" id="KW-1133">Transmembrane helix</keyword>
<evidence type="ECO:0000313" key="7">
    <source>
        <dbReference type="Proteomes" id="UP000036987"/>
    </source>
</evidence>
<accession>A0A0K9P5M6</accession>
<feature type="compositionally biased region" description="Basic and acidic residues" evidence="3">
    <location>
        <begin position="374"/>
        <end position="384"/>
    </location>
</feature>
<dbReference type="Pfam" id="PF00011">
    <property type="entry name" value="HSP20"/>
    <property type="match status" value="1"/>
</dbReference>
<dbReference type="InterPro" id="IPR008978">
    <property type="entry name" value="HSP20-like_chaperone"/>
</dbReference>
<evidence type="ECO:0000256" key="2">
    <source>
        <dbReference type="RuleBase" id="RU003616"/>
    </source>
</evidence>
<dbReference type="AlphaFoldDB" id="A0A0K9P5M6"/>
<dbReference type="STRING" id="29655.A0A0K9P5M6"/>
<keyword evidence="7" id="KW-1185">Reference proteome</keyword>
<dbReference type="PROSITE" id="PS01031">
    <property type="entry name" value="SHSP"/>
    <property type="match status" value="1"/>
</dbReference>
<dbReference type="OMA" id="CARKDAF"/>
<proteinExistence type="inferred from homology"/>
<sequence>MEQVLGLRINRRATKNEIQFIETDDTFAFKVYLPGVEKDDLDIAINDEGTQISITRRGRRSFQKNLILGSLLLETKLSDGLFHKVFWIPNGVDVDRIWAKIEDDWEVLSIYMPKFSIRQEEEESKDTDQESILSGSSDDEKFEEARDEEFVQDTGDSERQDNLKPEQLDFKEIEIEETLVNNDDEDYLDVDVCLEKTLEMKDEEENMESEELQQEEEEQEEIPLTPDKDHEQVKDFNIEEIQKEVENVHVERCKDDSNKTQEENQCEEVIEPKKEDGIEEPTEKNPNETQEPILNENEEIEFSTTQQEEYGGPEEIPSPSDHHNQENEASSTLTHSNDPFVDDDEDKLPQPEKLQKEESTMPTPENESLPNTIQEKEEKPKTIDLDQEGPLEQQEEPHENDISTLRPADTKQEEDHQLSKGKETKPKDSEAAEMVKPTTLEEDLDECAKLNGDNGGWPSWGWRGKRRPQLTSSSLLMGSAFILSLSVLMLHLMKKGKNQQ</sequence>
<keyword evidence="4" id="KW-0472">Membrane</keyword>
<evidence type="ECO:0000256" key="3">
    <source>
        <dbReference type="SAM" id="MobiDB-lite"/>
    </source>
</evidence>
<feature type="compositionally biased region" description="Basic and acidic residues" evidence="3">
    <location>
        <begin position="408"/>
        <end position="430"/>
    </location>
</feature>
<feature type="region of interest" description="Disordered" evidence="3">
    <location>
        <begin position="119"/>
        <end position="168"/>
    </location>
</feature>
<gene>
    <name evidence="6" type="ORF">ZOSMA_375G00150</name>
</gene>
<dbReference type="GO" id="GO:0034605">
    <property type="term" value="P:cellular response to heat"/>
    <property type="evidence" value="ECO:0000318"/>
    <property type="project" value="GO_Central"/>
</dbReference>
<feature type="compositionally biased region" description="Polar residues" evidence="3">
    <location>
        <begin position="327"/>
        <end position="337"/>
    </location>
</feature>
<feature type="domain" description="SHSP" evidence="5">
    <location>
        <begin position="9"/>
        <end position="130"/>
    </location>
</feature>
<feature type="compositionally biased region" description="Basic and acidic residues" evidence="3">
    <location>
        <begin position="347"/>
        <end position="359"/>
    </location>
</feature>
<feature type="compositionally biased region" description="Acidic residues" evidence="3">
    <location>
        <begin position="140"/>
        <end position="151"/>
    </location>
</feature>
<feature type="compositionally biased region" description="Basic and acidic residues" evidence="3">
    <location>
        <begin position="270"/>
        <end position="286"/>
    </location>
</feature>
<feature type="compositionally biased region" description="Polar residues" evidence="3">
    <location>
        <begin position="360"/>
        <end position="373"/>
    </location>
</feature>
<keyword evidence="4" id="KW-0812">Transmembrane</keyword>
<dbReference type="SUPFAM" id="SSF49764">
    <property type="entry name" value="HSP20-like chaperones"/>
    <property type="match status" value="1"/>
</dbReference>
<evidence type="ECO:0000313" key="6">
    <source>
        <dbReference type="EMBL" id="KMZ64326.1"/>
    </source>
</evidence>
<reference evidence="7" key="1">
    <citation type="journal article" date="2016" name="Nature">
        <title>The genome of the seagrass Zostera marina reveals angiosperm adaptation to the sea.</title>
        <authorList>
            <person name="Olsen J.L."/>
            <person name="Rouze P."/>
            <person name="Verhelst B."/>
            <person name="Lin Y.-C."/>
            <person name="Bayer T."/>
            <person name="Collen J."/>
            <person name="Dattolo E."/>
            <person name="De Paoli E."/>
            <person name="Dittami S."/>
            <person name="Maumus F."/>
            <person name="Michel G."/>
            <person name="Kersting A."/>
            <person name="Lauritano C."/>
            <person name="Lohaus R."/>
            <person name="Toepel M."/>
            <person name="Tonon T."/>
            <person name="Vanneste K."/>
            <person name="Amirebrahimi M."/>
            <person name="Brakel J."/>
            <person name="Bostroem C."/>
            <person name="Chovatia M."/>
            <person name="Grimwood J."/>
            <person name="Jenkins J.W."/>
            <person name="Jueterbock A."/>
            <person name="Mraz A."/>
            <person name="Stam W.T."/>
            <person name="Tice H."/>
            <person name="Bornberg-Bauer E."/>
            <person name="Green P.J."/>
            <person name="Pearson G.A."/>
            <person name="Procaccini G."/>
            <person name="Duarte C.M."/>
            <person name="Schmutz J."/>
            <person name="Reusch T.B.H."/>
            <person name="Van de Peer Y."/>
        </authorList>
    </citation>
    <scope>NUCLEOTIDE SEQUENCE [LARGE SCALE GENOMIC DNA]</scope>
    <source>
        <strain evidence="7">cv. Finnish</strain>
    </source>
</reference>
<feature type="transmembrane region" description="Helical" evidence="4">
    <location>
        <begin position="475"/>
        <end position="493"/>
    </location>
</feature>
<feature type="region of interest" description="Disordered" evidence="3">
    <location>
        <begin position="200"/>
        <end position="231"/>
    </location>
</feature>